<dbReference type="PANTHER" id="PTHR47670:SF1">
    <property type="entry name" value="ADENYLYLSULFATASE HINT3"/>
    <property type="match status" value="1"/>
</dbReference>
<feature type="short sequence motif" description="Histidine triad motif" evidence="2 3">
    <location>
        <begin position="155"/>
        <end position="159"/>
    </location>
</feature>
<protein>
    <submittedName>
        <fullName evidence="6">Adenylylsulfatase HINT3-like isoform X2</fullName>
    </submittedName>
</protein>
<sequence>MAISLEESILKVAARSLMERHQRRLAVTGSHTRPTVPGTVDPLRCSPSSISPSAASAGDDGCVFCKIVGGESPAFKLYEDDICLCILDSNPLSKGHSLILPKLHFSSLEVTPPSIVAAMSSAVPFLSKAIMKATHCDSFNLLVNSGSAAGQVIFHTHFHIIPRKAGDQLWPSEGVRRCLIENNEETFDLVRCIRQRLEFSTEAVFG</sequence>
<dbReference type="InterPro" id="IPR019808">
    <property type="entry name" value="Histidine_triad_CS"/>
</dbReference>
<name>A0AB40B9W5_DIOCR</name>
<dbReference type="InterPro" id="IPR039384">
    <property type="entry name" value="HINT"/>
</dbReference>
<dbReference type="GeneID" id="120260366"/>
<dbReference type="InterPro" id="IPR011146">
    <property type="entry name" value="HIT-like"/>
</dbReference>
<dbReference type="InterPro" id="IPR036265">
    <property type="entry name" value="HIT-like_sf"/>
</dbReference>
<evidence type="ECO:0000256" key="1">
    <source>
        <dbReference type="PIRSR" id="PIRSR601310-1"/>
    </source>
</evidence>
<dbReference type="Proteomes" id="UP001515500">
    <property type="component" value="Chromosome 5"/>
</dbReference>
<keyword evidence="5" id="KW-1185">Reference proteome</keyword>
<evidence type="ECO:0000256" key="3">
    <source>
        <dbReference type="PROSITE-ProRule" id="PRU00464"/>
    </source>
</evidence>
<dbReference type="PROSITE" id="PS51084">
    <property type="entry name" value="HIT_2"/>
    <property type="match status" value="1"/>
</dbReference>
<dbReference type="GO" id="GO:0006790">
    <property type="term" value="P:sulfur compound metabolic process"/>
    <property type="evidence" value="ECO:0007669"/>
    <property type="project" value="TreeGrafter"/>
</dbReference>
<accession>A0AB40B9W5</accession>
<proteinExistence type="predicted"/>
<dbReference type="SUPFAM" id="SSF54197">
    <property type="entry name" value="HIT-like"/>
    <property type="match status" value="1"/>
</dbReference>
<feature type="domain" description="HIT" evidence="4">
    <location>
        <begin position="63"/>
        <end position="170"/>
    </location>
</feature>
<dbReference type="AlphaFoldDB" id="A0AB40B9W5"/>
<dbReference type="CDD" id="cd01277">
    <property type="entry name" value="HINT_subgroup"/>
    <property type="match status" value="1"/>
</dbReference>
<dbReference type="Pfam" id="PF01230">
    <property type="entry name" value="HIT"/>
    <property type="match status" value="1"/>
</dbReference>
<evidence type="ECO:0000313" key="6">
    <source>
        <dbReference type="RefSeq" id="XP_039123762.1"/>
    </source>
</evidence>
<evidence type="ECO:0000313" key="5">
    <source>
        <dbReference type="Proteomes" id="UP001515500"/>
    </source>
</evidence>
<gene>
    <name evidence="6" type="primary">LOC120260366</name>
</gene>
<dbReference type="PRINTS" id="PR00332">
    <property type="entry name" value="HISTRIAD"/>
</dbReference>
<dbReference type="InterPro" id="IPR001310">
    <property type="entry name" value="Histidine_triad_HIT"/>
</dbReference>
<reference evidence="6" key="1">
    <citation type="submission" date="2025-08" db="UniProtKB">
        <authorList>
            <consortium name="RefSeq"/>
        </authorList>
    </citation>
    <scope>IDENTIFICATION</scope>
</reference>
<feature type="active site" description="Tele-AMP-histidine intermediate" evidence="1">
    <location>
        <position position="157"/>
    </location>
</feature>
<dbReference type="Gene3D" id="3.30.428.10">
    <property type="entry name" value="HIT-like"/>
    <property type="match status" value="1"/>
</dbReference>
<organism evidence="5 6">
    <name type="scientific">Dioscorea cayennensis subsp. rotundata</name>
    <name type="common">White Guinea yam</name>
    <name type="synonym">Dioscorea rotundata</name>
    <dbReference type="NCBI Taxonomy" id="55577"/>
    <lineage>
        <taxon>Eukaryota</taxon>
        <taxon>Viridiplantae</taxon>
        <taxon>Streptophyta</taxon>
        <taxon>Embryophyta</taxon>
        <taxon>Tracheophyta</taxon>
        <taxon>Spermatophyta</taxon>
        <taxon>Magnoliopsida</taxon>
        <taxon>Liliopsida</taxon>
        <taxon>Dioscoreales</taxon>
        <taxon>Dioscoreaceae</taxon>
        <taxon>Dioscorea</taxon>
    </lineage>
</organism>
<dbReference type="RefSeq" id="XP_039123762.1">
    <property type="nucleotide sequence ID" value="XM_039267828.1"/>
</dbReference>
<evidence type="ECO:0000259" key="4">
    <source>
        <dbReference type="PROSITE" id="PS51084"/>
    </source>
</evidence>
<dbReference type="PANTHER" id="PTHR47670">
    <property type="entry name" value="ADENYLYLSULFATASE HINT3"/>
    <property type="match status" value="1"/>
</dbReference>
<dbReference type="GO" id="GO:0009150">
    <property type="term" value="P:purine ribonucleotide metabolic process"/>
    <property type="evidence" value="ECO:0007669"/>
    <property type="project" value="TreeGrafter"/>
</dbReference>
<dbReference type="GO" id="GO:0047627">
    <property type="term" value="F:adenylylsulfatase activity"/>
    <property type="evidence" value="ECO:0007669"/>
    <property type="project" value="TreeGrafter"/>
</dbReference>
<dbReference type="PROSITE" id="PS00892">
    <property type="entry name" value="HIT_1"/>
    <property type="match status" value="1"/>
</dbReference>
<evidence type="ECO:0000256" key="2">
    <source>
        <dbReference type="PIRSR" id="PIRSR601310-3"/>
    </source>
</evidence>